<evidence type="ECO:0000256" key="2">
    <source>
        <dbReference type="ARBA" id="ARBA00022638"/>
    </source>
</evidence>
<evidence type="ECO:0000256" key="4">
    <source>
        <dbReference type="RuleBase" id="RU003788"/>
    </source>
</evidence>
<dbReference type="CDD" id="cd00737">
    <property type="entry name" value="lyz_endolysin_autolysin"/>
    <property type="match status" value="1"/>
</dbReference>
<gene>
    <name evidence="6" type="ORF">EXN68_05320</name>
</gene>
<dbReference type="Gene3D" id="1.10.530.40">
    <property type="match status" value="1"/>
</dbReference>
<sequence length="323" mass="34857">MPRNVSPRGRRYIYTREGVVRKAYRDAVGKWTIGAGLTADSGVIVPKAGMVITEAENDRLFDLAVDRNYMPRVVKALGASASEQAIDAGVSFDWNTGAILKASWVKSYLAGKPAETRQRLGLWKKAGGKVLRGLERRRAEEADILLLGKYPADINVVGLTPTSETTRFAVFVVSVTPSEIEDIRKAFTSIGFDAGLATGKILRSAVETFQKAYDLTIDGRIGRATLSTLQRELDARRKAKTGTVTTAASTTVAAGDQVVSTVTTPAPVDPTSAVPDHLASWVGGGIAVLAVAYLAWQAYQYRDIIAVRVADKAPRLASWLRSF</sequence>
<dbReference type="GO" id="GO:0003796">
    <property type="term" value="F:lysozyme activity"/>
    <property type="evidence" value="ECO:0007669"/>
    <property type="project" value="UniProtKB-EC"/>
</dbReference>
<evidence type="ECO:0000313" key="6">
    <source>
        <dbReference type="EMBL" id="TRB03063.1"/>
    </source>
</evidence>
<evidence type="ECO:0000259" key="5">
    <source>
        <dbReference type="Pfam" id="PF01471"/>
    </source>
</evidence>
<dbReference type="GO" id="GO:0016998">
    <property type="term" value="P:cell wall macromolecule catabolic process"/>
    <property type="evidence" value="ECO:0007669"/>
    <property type="project" value="InterPro"/>
</dbReference>
<dbReference type="InterPro" id="IPR036365">
    <property type="entry name" value="PGBD-like_sf"/>
</dbReference>
<keyword evidence="4" id="KW-0326">Glycosidase</keyword>
<comment type="caution">
    <text evidence="6">The sequence shown here is derived from an EMBL/GenBank/DDBJ whole genome shotgun (WGS) entry which is preliminary data.</text>
</comment>
<dbReference type="AlphaFoldDB" id="A0A546XQP6"/>
<dbReference type="OrthoDB" id="5327667at2"/>
<dbReference type="InterPro" id="IPR051018">
    <property type="entry name" value="Bacteriophage_GH24"/>
</dbReference>
<dbReference type="PANTHER" id="PTHR38107">
    <property type="match status" value="1"/>
</dbReference>
<reference evidence="6 7" key="1">
    <citation type="journal article" date="2019" name="Appl. Microbiol. Biotechnol.">
        <title>Differential efficiency of wild type rhizogenic strains for rol gene transformation of plants.</title>
        <authorList>
            <person name="Desmet S."/>
            <person name="De Keyser E."/>
            <person name="Van Vaerenbergh J."/>
            <person name="Baeyen S."/>
            <person name="Van Huylenbroeck J."/>
            <person name="Geelen D."/>
            <person name="Dhooghe E."/>
        </authorList>
    </citation>
    <scope>NUCLEOTIDE SEQUENCE [LARGE SCALE GENOMIC DNA]</scope>
    <source>
        <strain evidence="6 7">GBBC3284</strain>
    </source>
</reference>
<keyword evidence="3" id="KW-1035">Host cytoplasm</keyword>
<dbReference type="GO" id="GO:0009253">
    <property type="term" value="P:peptidoglycan catabolic process"/>
    <property type="evidence" value="ECO:0007669"/>
    <property type="project" value="InterPro"/>
</dbReference>
<dbReference type="PANTHER" id="PTHR38107:SF3">
    <property type="entry name" value="LYSOZYME RRRD-RELATED"/>
    <property type="match status" value="1"/>
</dbReference>
<proteinExistence type="inferred from homology"/>
<keyword evidence="1 4" id="KW-0929">Antimicrobial</keyword>
<dbReference type="Gene3D" id="1.10.101.10">
    <property type="entry name" value="PGBD-like superfamily/PGBD"/>
    <property type="match status" value="1"/>
</dbReference>
<dbReference type="Pfam" id="PF01471">
    <property type="entry name" value="PG_binding_1"/>
    <property type="match status" value="1"/>
</dbReference>
<dbReference type="InterPro" id="IPR023347">
    <property type="entry name" value="Lysozyme_dom_sf"/>
</dbReference>
<dbReference type="EMBL" id="SGNY01000001">
    <property type="protein sequence ID" value="TRB03063.1"/>
    <property type="molecule type" value="Genomic_DNA"/>
</dbReference>
<evidence type="ECO:0000313" key="7">
    <source>
        <dbReference type="Proteomes" id="UP000315434"/>
    </source>
</evidence>
<dbReference type="SUPFAM" id="SSF53955">
    <property type="entry name" value="Lysozyme-like"/>
    <property type="match status" value="1"/>
</dbReference>
<dbReference type="InterPro" id="IPR023346">
    <property type="entry name" value="Lysozyme-like_dom_sf"/>
</dbReference>
<dbReference type="Proteomes" id="UP000315434">
    <property type="component" value="Unassembled WGS sequence"/>
</dbReference>
<dbReference type="GO" id="GO:0042742">
    <property type="term" value="P:defense response to bacterium"/>
    <property type="evidence" value="ECO:0007669"/>
    <property type="project" value="UniProtKB-KW"/>
</dbReference>
<dbReference type="InterPro" id="IPR033907">
    <property type="entry name" value="Endolysin_autolysin"/>
</dbReference>
<keyword evidence="4" id="KW-0378">Hydrolase</keyword>
<comment type="catalytic activity">
    <reaction evidence="4">
        <text>Hydrolysis of (1-&gt;4)-beta-linkages between N-acetylmuramic acid and N-acetyl-D-glucosamine residues in a peptidoglycan and between N-acetyl-D-glucosamine residues in chitodextrins.</text>
        <dbReference type="EC" id="3.2.1.17"/>
    </reaction>
</comment>
<dbReference type="GO" id="GO:0031640">
    <property type="term" value="P:killing of cells of another organism"/>
    <property type="evidence" value="ECO:0007669"/>
    <property type="project" value="UniProtKB-KW"/>
</dbReference>
<accession>A0A546XQP6</accession>
<dbReference type="InterPro" id="IPR002196">
    <property type="entry name" value="Glyco_hydro_24"/>
</dbReference>
<dbReference type="SUPFAM" id="SSF47090">
    <property type="entry name" value="PGBD-like"/>
    <property type="match status" value="1"/>
</dbReference>
<dbReference type="InterPro" id="IPR036366">
    <property type="entry name" value="PGBDSf"/>
</dbReference>
<dbReference type="InterPro" id="IPR002477">
    <property type="entry name" value="Peptidoglycan-bd-like"/>
</dbReference>
<protein>
    <recommendedName>
        <fullName evidence="4">Lysozyme</fullName>
        <ecNumber evidence="4">3.2.1.17</ecNumber>
    </recommendedName>
</protein>
<feature type="domain" description="Peptidoglycan binding-like" evidence="5">
    <location>
        <begin position="178"/>
        <end position="229"/>
    </location>
</feature>
<evidence type="ECO:0000256" key="3">
    <source>
        <dbReference type="ARBA" id="ARBA00023200"/>
    </source>
</evidence>
<evidence type="ECO:0000256" key="1">
    <source>
        <dbReference type="ARBA" id="ARBA00022529"/>
    </source>
</evidence>
<comment type="similarity">
    <text evidence="4">Belongs to the glycosyl hydrolase 24 family.</text>
</comment>
<organism evidence="6 7">
    <name type="scientific">Rhizobium rhizogenes</name>
    <name type="common">Agrobacterium rhizogenes</name>
    <dbReference type="NCBI Taxonomy" id="359"/>
    <lineage>
        <taxon>Bacteria</taxon>
        <taxon>Pseudomonadati</taxon>
        <taxon>Pseudomonadota</taxon>
        <taxon>Alphaproteobacteria</taxon>
        <taxon>Hyphomicrobiales</taxon>
        <taxon>Rhizobiaceae</taxon>
        <taxon>Rhizobium/Agrobacterium group</taxon>
        <taxon>Rhizobium</taxon>
    </lineage>
</organism>
<dbReference type="EC" id="3.2.1.17" evidence="4"/>
<dbReference type="Pfam" id="PF00959">
    <property type="entry name" value="Phage_lysozyme"/>
    <property type="match status" value="1"/>
</dbReference>
<name>A0A546XQP6_RHIRH</name>
<keyword evidence="2 4" id="KW-0081">Bacteriolytic enzyme</keyword>
<dbReference type="RefSeq" id="WP_142839885.1">
    <property type="nucleotide sequence ID" value="NZ_SGNY01000001.1"/>
</dbReference>